<dbReference type="EMBL" id="CAEZYR010000145">
    <property type="protein sequence ID" value="CAB4766320.1"/>
    <property type="molecule type" value="Genomic_DNA"/>
</dbReference>
<evidence type="ECO:0000313" key="13">
    <source>
        <dbReference type="EMBL" id="CAB5028289.1"/>
    </source>
</evidence>
<dbReference type="EMBL" id="CAFBMH010000269">
    <property type="protein sequence ID" value="CAB4943872.1"/>
    <property type="molecule type" value="Genomic_DNA"/>
</dbReference>
<evidence type="ECO:0000256" key="8">
    <source>
        <dbReference type="ARBA" id="ARBA00048617"/>
    </source>
</evidence>
<dbReference type="SUPFAM" id="SSF69618">
    <property type="entry name" value="HemD-like"/>
    <property type="match status" value="1"/>
</dbReference>
<name>A0A6J7AUB5_9ZZZZ</name>
<dbReference type="Gene3D" id="3.40.50.10090">
    <property type="match status" value="2"/>
</dbReference>
<evidence type="ECO:0000256" key="1">
    <source>
        <dbReference type="ARBA" id="ARBA00004772"/>
    </source>
</evidence>
<evidence type="ECO:0000313" key="11">
    <source>
        <dbReference type="EMBL" id="CAB4836435.1"/>
    </source>
</evidence>
<dbReference type="GO" id="GO:0006780">
    <property type="term" value="P:uroporphyrinogen III biosynthetic process"/>
    <property type="evidence" value="ECO:0007669"/>
    <property type="project" value="InterPro"/>
</dbReference>
<comment type="catalytic activity">
    <reaction evidence="8">
        <text>hydroxymethylbilane = uroporphyrinogen III + H2O</text>
        <dbReference type="Rhea" id="RHEA:18965"/>
        <dbReference type="ChEBI" id="CHEBI:15377"/>
        <dbReference type="ChEBI" id="CHEBI:57308"/>
        <dbReference type="ChEBI" id="CHEBI:57845"/>
        <dbReference type="EC" id="4.2.1.75"/>
    </reaction>
</comment>
<dbReference type="InterPro" id="IPR003754">
    <property type="entry name" value="4pyrrol_synth_uPrphyn_synth"/>
</dbReference>
<evidence type="ECO:0000259" key="9">
    <source>
        <dbReference type="Pfam" id="PF02602"/>
    </source>
</evidence>
<dbReference type="EMBL" id="CAFBOS010000346">
    <property type="protein sequence ID" value="CAB5028289.1"/>
    <property type="molecule type" value="Genomic_DNA"/>
</dbReference>
<comment type="similarity">
    <text evidence="2">Belongs to the uroporphyrinogen-III synthase family.</text>
</comment>
<dbReference type="AlphaFoldDB" id="A0A6J7AUB5"/>
<comment type="pathway">
    <text evidence="1">Porphyrin-containing compound metabolism; protoporphyrin-IX biosynthesis; coproporphyrinogen-III from 5-aminolevulinate: step 3/4.</text>
</comment>
<organism evidence="11">
    <name type="scientific">freshwater metagenome</name>
    <dbReference type="NCBI Taxonomy" id="449393"/>
    <lineage>
        <taxon>unclassified sequences</taxon>
        <taxon>metagenomes</taxon>
        <taxon>ecological metagenomes</taxon>
    </lineage>
</organism>
<evidence type="ECO:0000313" key="10">
    <source>
        <dbReference type="EMBL" id="CAB4766320.1"/>
    </source>
</evidence>
<evidence type="ECO:0000256" key="7">
    <source>
        <dbReference type="ARBA" id="ARBA00032649"/>
    </source>
</evidence>
<dbReference type="Pfam" id="PF02602">
    <property type="entry name" value="HEM4"/>
    <property type="match status" value="1"/>
</dbReference>
<evidence type="ECO:0000256" key="4">
    <source>
        <dbReference type="ARBA" id="ARBA00023239"/>
    </source>
</evidence>
<evidence type="ECO:0000256" key="5">
    <source>
        <dbReference type="ARBA" id="ARBA00023244"/>
    </source>
</evidence>
<reference evidence="11" key="1">
    <citation type="submission" date="2020-05" db="EMBL/GenBank/DDBJ databases">
        <authorList>
            <person name="Chiriac C."/>
            <person name="Salcher M."/>
            <person name="Ghai R."/>
            <person name="Kavagutti S V."/>
        </authorList>
    </citation>
    <scope>NUCLEOTIDE SEQUENCE</scope>
</reference>
<evidence type="ECO:0000256" key="2">
    <source>
        <dbReference type="ARBA" id="ARBA00008133"/>
    </source>
</evidence>
<dbReference type="PANTHER" id="PTHR38042:SF1">
    <property type="entry name" value="UROPORPHYRINOGEN-III SYNTHASE, CHLOROPLASTIC"/>
    <property type="match status" value="1"/>
</dbReference>
<dbReference type="PANTHER" id="PTHR38042">
    <property type="entry name" value="UROPORPHYRINOGEN-III SYNTHASE, CHLOROPLASTIC"/>
    <property type="match status" value="1"/>
</dbReference>
<proteinExistence type="inferred from homology"/>
<keyword evidence="5" id="KW-0627">Porphyrin biosynthesis</keyword>
<dbReference type="InterPro" id="IPR036108">
    <property type="entry name" value="4pyrrol_syn_uPrphyn_synt_sf"/>
</dbReference>
<protein>
    <recommendedName>
        <fullName evidence="3">uroporphyrinogen-III synthase</fullName>
        <ecNumber evidence="3">4.2.1.75</ecNumber>
    </recommendedName>
    <alternativeName>
        <fullName evidence="7">Hydroxymethylbilane hydrolyase [cyclizing]</fullName>
    </alternativeName>
    <alternativeName>
        <fullName evidence="6">Uroporphyrinogen-III cosynthase</fullName>
    </alternativeName>
</protein>
<accession>A0A6J7AUB5</accession>
<dbReference type="CDD" id="cd06578">
    <property type="entry name" value="HemD"/>
    <property type="match status" value="1"/>
</dbReference>
<evidence type="ECO:0000256" key="6">
    <source>
        <dbReference type="ARBA" id="ARBA00031702"/>
    </source>
</evidence>
<dbReference type="InterPro" id="IPR039793">
    <property type="entry name" value="UROS/Hem4"/>
</dbReference>
<evidence type="ECO:0000256" key="3">
    <source>
        <dbReference type="ARBA" id="ARBA00013109"/>
    </source>
</evidence>
<feature type="domain" description="Tetrapyrrole biosynthesis uroporphyrinogen III synthase" evidence="9">
    <location>
        <begin position="20"/>
        <end position="238"/>
    </location>
</feature>
<evidence type="ECO:0000313" key="12">
    <source>
        <dbReference type="EMBL" id="CAB4943872.1"/>
    </source>
</evidence>
<gene>
    <name evidence="10" type="ORF">UFOPK2754_02805</name>
    <name evidence="11" type="ORF">UFOPK3139_02878</name>
    <name evidence="12" type="ORF">UFOPK3543_03404</name>
    <name evidence="13" type="ORF">UFOPK3967_03227</name>
</gene>
<dbReference type="GO" id="GO:0004852">
    <property type="term" value="F:uroporphyrinogen-III synthase activity"/>
    <property type="evidence" value="ECO:0007669"/>
    <property type="project" value="UniProtKB-EC"/>
</dbReference>
<dbReference type="EC" id="4.2.1.75" evidence="3"/>
<dbReference type="EMBL" id="CAFABA010000176">
    <property type="protein sequence ID" value="CAB4836435.1"/>
    <property type="molecule type" value="Genomic_DNA"/>
</dbReference>
<keyword evidence="4" id="KW-0456">Lyase</keyword>
<sequence>MSLSGRTVVITRAKAQSATLHAALVARGATVVEVAVLAIDAPADGGAELREAVAHRARYDWIVLTSPNGVDAFAAARGNDAVDDVPIAVVGSGTAARLSTYGLRAALVPERFVAEGLVDAFPVAPARPPTRRVLVAQAAAARDVVAEGLRAKGWRVDAVVAYRSVAVPVAADAIARARTADAIAFTSASTVTGFLDAAGRDAVAPVVACIGPVTAAAARERGVDVTVEADPHTIDGLVDALAAYFSS</sequence>